<keyword evidence="1" id="KW-1133">Transmembrane helix</keyword>
<keyword evidence="1" id="KW-0472">Membrane</keyword>
<feature type="transmembrane region" description="Helical" evidence="1">
    <location>
        <begin position="102"/>
        <end position="123"/>
    </location>
</feature>
<feature type="transmembrane region" description="Helical" evidence="1">
    <location>
        <begin position="38"/>
        <end position="59"/>
    </location>
</feature>
<accession>A0A0H5RSX4</accession>
<keyword evidence="1" id="KW-0812">Transmembrane</keyword>
<reference evidence="2" key="1">
    <citation type="submission" date="2015-04" db="EMBL/GenBank/DDBJ databases">
        <title>The genome sequence of the plant pathogenic Rhizarian Plasmodiophora brassicae reveals insights in its biotrophic life cycle and the origin of chitin synthesis.</title>
        <authorList>
            <person name="Schwelm A."/>
            <person name="Fogelqvist J."/>
            <person name="Knaust A."/>
            <person name="Julke S."/>
            <person name="Lilja T."/>
            <person name="Dhandapani V."/>
            <person name="Bonilla-Rosso G."/>
            <person name="Karlsson M."/>
            <person name="Shevchenko A."/>
            <person name="Choi S.R."/>
            <person name="Kim H.G."/>
            <person name="Park J.Y."/>
            <person name="Lim Y.P."/>
            <person name="Ludwig-Muller J."/>
            <person name="Dixelius C."/>
        </authorList>
    </citation>
    <scope>NUCLEOTIDE SEQUENCE</scope>
    <source>
        <tissue evidence="2">Potato root galls</tissue>
    </source>
</reference>
<dbReference type="EMBL" id="HACM01011377">
    <property type="protein sequence ID" value="CRZ11819.1"/>
    <property type="molecule type" value="Transcribed_RNA"/>
</dbReference>
<feature type="transmembrane region" description="Helical" evidence="1">
    <location>
        <begin position="162"/>
        <end position="181"/>
    </location>
</feature>
<proteinExistence type="predicted"/>
<feature type="transmembrane region" description="Helical" evidence="1">
    <location>
        <begin position="130"/>
        <end position="150"/>
    </location>
</feature>
<name>A0A0H5RSX4_9EUKA</name>
<sequence>MVSSVVSLCIQGSATALHALLALYSSRSLFTSKGPPSTLLSTTASLGAILYFTSSVETLTNSSSLMSTQPFLIVLIVLPMAIYDLTAVIALTSKQSKPSVPVQLACSILSASAVFTAQLCFLLQRAQIALIIVTTTLFSALVASIAVLFALRFRSTLIPERIAIGGLLATLSMFTSIILASSPPINAVSPSTLFASLPLFSISFLALTATVLYNAIEPAGHDNGQTKQTGHGIVVEVPSKVLVKEGEPSYTAERIDSGSEMFFVDADNIAPSRLRSSSLPQNLYSNGYISGSDDDGGDENPIEVNASELRAVIAAAEATLKRIDTKGKGAKAQDNFPGFKPAPGLGRMVPLTVALEPNS</sequence>
<protein>
    <submittedName>
        <fullName evidence="2">Uncharacterized protein</fullName>
    </submittedName>
</protein>
<feature type="transmembrane region" description="Helical" evidence="1">
    <location>
        <begin position="193"/>
        <end position="216"/>
    </location>
</feature>
<evidence type="ECO:0000313" key="2">
    <source>
        <dbReference type="EMBL" id="CRZ11819.1"/>
    </source>
</evidence>
<dbReference type="AlphaFoldDB" id="A0A0H5RSX4"/>
<feature type="transmembrane region" description="Helical" evidence="1">
    <location>
        <begin position="71"/>
        <end position="90"/>
    </location>
</feature>
<organism evidence="2">
    <name type="scientific">Spongospora subterranea</name>
    <dbReference type="NCBI Taxonomy" id="70186"/>
    <lineage>
        <taxon>Eukaryota</taxon>
        <taxon>Sar</taxon>
        <taxon>Rhizaria</taxon>
        <taxon>Endomyxa</taxon>
        <taxon>Phytomyxea</taxon>
        <taxon>Plasmodiophorida</taxon>
        <taxon>Plasmodiophoridae</taxon>
        <taxon>Spongospora</taxon>
    </lineage>
</organism>
<evidence type="ECO:0000256" key="1">
    <source>
        <dbReference type="SAM" id="Phobius"/>
    </source>
</evidence>